<organism evidence="1 2">
    <name type="scientific">Phaseolus coccineus</name>
    <name type="common">Scarlet runner bean</name>
    <name type="synonym">Phaseolus multiflorus</name>
    <dbReference type="NCBI Taxonomy" id="3886"/>
    <lineage>
        <taxon>Eukaryota</taxon>
        <taxon>Viridiplantae</taxon>
        <taxon>Streptophyta</taxon>
        <taxon>Embryophyta</taxon>
        <taxon>Tracheophyta</taxon>
        <taxon>Spermatophyta</taxon>
        <taxon>Magnoliopsida</taxon>
        <taxon>eudicotyledons</taxon>
        <taxon>Gunneridae</taxon>
        <taxon>Pentapetalae</taxon>
        <taxon>rosids</taxon>
        <taxon>fabids</taxon>
        <taxon>Fabales</taxon>
        <taxon>Fabaceae</taxon>
        <taxon>Papilionoideae</taxon>
        <taxon>50 kb inversion clade</taxon>
        <taxon>NPAAA clade</taxon>
        <taxon>indigoferoid/millettioid clade</taxon>
        <taxon>Phaseoleae</taxon>
        <taxon>Phaseolus</taxon>
    </lineage>
</organism>
<comment type="caution">
    <text evidence="1">The sequence shown here is derived from an EMBL/GenBank/DDBJ whole genome shotgun (WGS) entry which is preliminary data.</text>
</comment>
<gene>
    <name evidence="1" type="ORF">VNO80_12985</name>
</gene>
<name>A0AAN9R9M6_PHACN</name>
<sequence length="587" mass="63158">MRLCTSHLPISSFKFGINAFSFRQRVWKLESLSDQAMVSSSHKSPFRFPSSSPIEYSIWIGTWKLRVNKPKFNRSKAPKVAGNPAWRSDADKKTWKPVNRSYAQVVKNGRVGSIQQASKDKTVHVRTKAESSSWLEGCFVGALVETFLEVDEACVAKDVIEYVRLCVSIPLGGEAKLDKQIRINNTLCHISIEEESPISDSLQRCMHCYWDANNKEESKVGSEANGGEIFLESIFLDFDGEKEEKEIEECTVQFPLKEKGRLSDNRGDACRSCDGGAKVMSSNEILGNMKNLNSDVGNTKTGHNWLGNVSCDSLRINENAMSQKGVWSDDLICVGPIQAHMREESWVRDSVEAKTLDDVAEHSGCVARGKESCGPPCGGRTGETVVLRTSCGGGDLSDTTTKLEREPDNEVISSGGGVASEAAVGGVVCAGFPSSSTREGGAAGLGGGDDRVRGVTTAHSWRGGDNVFRSLPPTVMVASGNDHFEGGDDSQAGVGVCNDATSLSSFRGDVAGLAKGDKVVGVKEAGLVASRDGEKEYPEMEGLVEVEVGYGVVDVSSKSAVSLQAGKEVRTLHPELRSIGGRNRSDI</sequence>
<keyword evidence="2" id="KW-1185">Reference proteome</keyword>
<dbReference type="EMBL" id="JAYMYR010000005">
    <property type="protein sequence ID" value="KAK7364382.1"/>
    <property type="molecule type" value="Genomic_DNA"/>
</dbReference>
<evidence type="ECO:0000313" key="1">
    <source>
        <dbReference type="EMBL" id="KAK7364382.1"/>
    </source>
</evidence>
<dbReference type="Proteomes" id="UP001374584">
    <property type="component" value="Unassembled WGS sequence"/>
</dbReference>
<dbReference type="AlphaFoldDB" id="A0AAN9R9M6"/>
<accession>A0AAN9R9M6</accession>
<reference evidence="1 2" key="1">
    <citation type="submission" date="2024-01" db="EMBL/GenBank/DDBJ databases">
        <title>The genomes of 5 underutilized Papilionoideae crops provide insights into root nodulation and disease resistanc.</title>
        <authorList>
            <person name="Jiang F."/>
        </authorList>
    </citation>
    <scope>NUCLEOTIDE SEQUENCE [LARGE SCALE GENOMIC DNA]</scope>
    <source>
        <strain evidence="1">JINMINGXINNONG_FW02</strain>
        <tissue evidence="1">Leaves</tissue>
    </source>
</reference>
<protein>
    <submittedName>
        <fullName evidence="1">Uncharacterized protein</fullName>
    </submittedName>
</protein>
<evidence type="ECO:0000313" key="2">
    <source>
        <dbReference type="Proteomes" id="UP001374584"/>
    </source>
</evidence>
<proteinExistence type="predicted"/>